<dbReference type="EMBL" id="JAHCLR010000004">
    <property type="protein sequence ID" value="MBS9532623.1"/>
    <property type="molecule type" value="Genomic_DNA"/>
</dbReference>
<sequence>MTDVLKPEDPYSLIQGNWPAESETDYAEDAKTWTAFAKTYEDSAGTAQSAATHAAKEWLGQSGSTYLEGMQGFMSNLNAASSKAAYLSGQLTEAEGEISHAKSNIASVVTVYTPQIDAAKKAEEAGKKMPAGEGSADLISTAREAISTSKGNYQTQMDMVGQNLTRGGPPEEKPGAPAAAPEPSFASHTAGEARQASNTKMAQPDPGTTLPSGAPLPDNKPLTPPGKAATPSTPGSATPSTPSTPSMPSAPSSSGGSPSSGSPSTSGGGSPAGSPSGAPASGSPGGGSPSNSGGSGQNSNQNNQNQSGNTGTTSGGDPLLAAIDQQFGPAPMTQLSGVTSGLSQAIPPTISQAVPPPIAQPGPEAVGMPSAAPMGTGVTPGIPGGPAVQPTTMPPPSSTPAPAVTGEAQGSTVNNATMSKNARMIPLESPPVSGGTQLSGASGAADRRPAGFGMAGPGGGINGGWVSAAAGAAAGAGGLSDTADMPTGGFKTFLADLGAAERIAHRALASIRQQFERAGWIGDQLAQPLAVGVYRREGVRGTSFHAVWATADGISLWPYGVKLPAGVHPVGMVDGIDAVQATKMIGYADPRQKIGAIMPETYGELVCVLDTVDQDTARYGQIVSAGEAFSATQSRGDYAKVPAEAAEAAVTNTIMKYEMRECAAHLDRLQEEMIRHRWDREIPAHGVEAATGMWQVAEAKRCLDLGMLSDAGYAIGQIAR</sequence>
<proteinExistence type="predicted"/>
<evidence type="ECO:0000256" key="1">
    <source>
        <dbReference type="SAM" id="MobiDB-lite"/>
    </source>
</evidence>
<evidence type="ECO:0008006" key="4">
    <source>
        <dbReference type="Google" id="ProtNLM"/>
    </source>
</evidence>
<feature type="compositionally biased region" description="Gly residues" evidence="1">
    <location>
        <begin position="283"/>
        <end position="296"/>
    </location>
</feature>
<feature type="region of interest" description="Disordered" evidence="1">
    <location>
        <begin position="425"/>
        <end position="449"/>
    </location>
</feature>
<dbReference type="RefSeq" id="WP_214091515.1">
    <property type="nucleotide sequence ID" value="NZ_JAHCLR010000004.1"/>
</dbReference>
<feature type="region of interest" description="Disordered" evidence="1">
    <location>
        <begin position="160"/>
        <end position="409"/>
    </location>
</feature>
<feature type="compositionally biased region" description="Polar residues" evidence="1">
    <location>
        <begin position="333"/>
        <end position="343"/>
    </location>
</feature>
<feature type="compositionally biased region" description="Low complexity" evidence="1">
    <location>
        <begin position="228"/>
        <end position="265"/>
    </location>
</feature>
<feature type="compositionally biased region" description="Low complexity" evidence="1">
    <location>
        <begin position="297"/>
        <end position="316"/>
    </location>
</feature>
<feature type="compositionally biased region" description="Low complexity" evidence="1">
    <location>
        <begin position="272"/>
        <end position="282"/>
    </location>
</feature>
<accession>A0ABS5REC2</accession>
<comment type="caution">
    <text evidence="2">The sequence shown here is derived from an EMBL/GenBank/DDBJ whole genome shotgun (WGS) entry which is preliminary data.</text>
</comment>
<keyword evidence="3" id="KW-1185">Reference proteome</keyword>
<dbReference type="Proteomes" id="UP001519535">
    <property type="component" value="Unassembled WGS sequence"/>
</dbReference>
<evidence type="ECO:0000313" key="2">
    <source>
        <dbReference type="EMBL" id="MBS9532623.1"/>
    </source>
</evidence>
<evidence type="ECO:0000313" key="3">
    <source>
        <dbReference type="Proteomes" id="UP001519535"/>
    </source>
</evidence>
<reference evidence="2 3" key="1">
    <citation type="submission" date="2021-05" db="EMBL/GenBank/DDBJ databases">
        <title>Mycobacterium acidophilum sp. nov., an extremely acid-tolerant member of the genus Mycobacterium.</title>
        <authorList>
            <person name="Xia J."/>
        </authorList>
    </citation>
    <scope>NUCLEOTIDE SEQUENCE [LARGE SCALE GENOMIC DNA]</scope>
    <source>
        <strain evidence="2 3">M1</strain>
    </source>
</reference>
<organism evidence="2 3">
    <name type="scientific">Mycolicibacter acidiphilus</name>
    <dbReference type="NCBI Taxonomy" id="2835306"/>
    <lineage>
        <taxon>Bacteria</taxon>
        <taxon>Bacillati</taxon>
        <taxon>Actinomycetota</taxon>
        <taxon>Actinomycetes</taxon>
        <taxon>Mycobacteriales</taxon>
        <taxon>Mycobacteriaceae</taxon>
        <taxon>Mycolicibacter</taxon>
    </lineage>
</organism>
<name>A0ABS5REC2_9MYCO</name>
<protein>
    <recommendedName>
        <fullName evidence="4">ESX-1 secretion-associated protein EspA/EspE-like domain-containing protein</fullName>
    </recommendedName>
</protein>
<gene>
    <name evidence="2" type="ORF">KIH27_03370</name>
</gene>